<dbReference type="STRING" id="48698.ENSPFOP00000004216"/>
<evidence type="ECO:0000313" key="8">
    <source>
        <dbReference type="Ensembl" id="ENSPFOP00000004216.2"/>
    </source>
</evidence>
<sequence length="329" mass="36372">AKRKLDLEDPLYLPEFRTPKGKCSVAAGLPSPRTPKSPGERTRYDTSLGLLTKKFVGLIAESADGVLDLNWATEVLEVQKRRIYDITNVLEGVQLIRKKSKNNIQWLMGNVFEGGAAGGEKAFALRRELGDLERAERSLDDLIQSSTTQLKQLTEFKDSQRYRYVTYQDIRSIGSLRDQTVIAVKAPAETKLEVPDTAGQGSLQIYLKSRNGPIEVYLCPEEGLEDASPVKSAVTPKKEDLKKPVTTTGTQQSQAVKDEPVEDVEGLLGLPPSLLQITEDQLPGPSFTTDPSTPFVSFSPPLDQSDYLWSLEDSEGVSDFFDTYDLGDL</sequence>
<dbReference type="InterPro" id="IPR036388">
    <property type="entry name" value="WH-like_DNA-bd_sf"/>
</dbReference>
<dbReference type="EMBL" id="AYCK01008737">
    <property type="status" value="NOT_ANNOTATED_CDS"/>
    <property type="molecule type" value="Genomic_DNA"/>
</dbReference>
<dbReference type="InterPro" id="IPR003316">
    <property type="entry name" value="E2F_WHTH_DNA-bd_dom"/>
</dbReference>
<evidence type="ECO:0000256" key="2">
    <source>
        <dbReference type="ARBA" id="ARBA00023015"/>
    </source>
</evidence>
<dbReference type="SUPFAM" id="SSF46785">
    <property type="entry name" value="Winged helix' DNA-binding domain"/>
    <property type="match status" value="1"/>
</dbReference>
<dbReference type="Gene3D" id="1.10.10.10">
    <property type="entry name" value="Winged helix-like DNA-binding domain superfamily/Winged helix DNA-binding domain"/>
    <property type="match status" value="1"/>
</dbReference>
<dbReference type="PANTHER" id="PTHR12081:SF102">
    <property type="entry name" value="SI:CH211-160F23.5"/>
    <property type="match status" value="1"/>
</dbReference>
<dbReference type="CDD" id="cd14660">
    <property type="entry name" value="E2F_DD"/>
    <property type="match status" value="1"/>
</dbReference>
<dbReference type="InterPro" id="IPR037241">
    <property type="entry name" value="E2F-DP_heterodim"/>
</dbReference>
<comment type="subcellular location">
    <subcellularLocation>
        <location evidence="5">Nucleus</location>
    </subcellularLocation>
</comment>
<keyword evidence="4 5" id="KW-0804">Transcription</keyword>
<dbReference type="GeneTree" id="ENSGT00940000155115"/>
<evidence type="ECO:0000256" key="6">
    <source>
        <dbReference type="SAM" id="MobiDB-lite"/>
    </source>
</evidence>
<proteinExistence type="inferred from homology"/>
<dbReference type="InterPro" id="IPR036390">
    <property type="entry name" value="WH_DNA-bd_sf"/>
</dbReference>
<keyword evidence="9" id="KW-1185">Reference proteome</keyword>
<dbReference type="Proteomes" id="UP000028760">
    <property type="component" value="Unassembled WGS sequence"/>
</dbReference>
<comment type="similarity">
    <text evidence="1 5">Belongs to the E2F/DP family.</text>
</comment>
<feature type="domain" description="E2F/DP family winged-helix DNA-binding" evidence="7">
    <location>
        <begin position="43"/>
        <end position="108"/>
    </location>
</feature>
<feature type="region of interest" description="Disordered" evidence="6">
    <location>
        <begin position="227"/>
        <end position="255"/>
    </location>
</feature>
<dbReference type="GO" id="GO:0000981">
    <property type="term" value="F:DNA-binding transcription factor activity, RNA polymerase II-specific"/>
    <property type="evidence" value="ECO:0007669"/>
    <property type="project" value="TreeGrafter"/>
</dbReference>
<feature type="region of interest" description="Disordered" evidence="6">
    <location>
        <begin position="23"/>
        <end position="43"/>
    </location>
</feature>
<evidence type="ECO:0000256" key="3">
    <source>
        <dbReference type="ARBA" id="ARBA00023125"/>
    </source>
</evidence>
<dbReference type="FunFam" id="1.10.10.10:FF:000008">
    <property type="entry name" value="E2F transcription factor 1"/>
    <property type="match status" value="1"/>
</dbReference>
<dbReference type="AlphaFoldDB" id="A0A087XEL3"/>
<evidence type="ECO:0000256" key="4">
    <source>
        <dbReference type="ARBA" id="ARBA00023163"/>
    </source>
</evidence>
<keyword evidence="3 5" id="KW-0238">DNA-binding</keyword>
<evidence type="ECO:0000313" key="9">
    <source>
        <dbReference type="Proteomes" id="UP000028760"/>
    </source>
</evidence>
<dbReference type="PANTHER" id="PTHR12081">
    <property type="entry name" value="TRANSCRIPTION FACTOR E2F"/>
    <property type="match status" value="1"/>
</dbReference>
<dbReference type="GO" id="GO:0046983">
    <property type="term" value="F:protein dimerization activity"/>
    <property type="evidence" value="ECO:0007669"/>
    <property type="project" value="InterPro"/>
</dbReference>
<dbReference type="Pfam" id="PF16421">
    <property type="entry name" value="E2F_CC-MB"/>
    <property type="match status" value="1"/>
</dbReference>
<dbReference type="SUPFAM" id="SSF144074">
    <property type="entry name" value="E2F-DP heterodimerization region"/>
    <property type="match status" value="1"/>
</dbReference>
<keyword evidence="2 5" id="KW-0805">Transcription regulation</keyword>
<evidence type="ECO:0000259" key="7">
    <source>
        <dbReference type="SMART" id="SM01372"/>
    </source>
</evidence>
<feature type="compositionally biased region" description="Polar residues" evidence="6">
    <location>
        <begin position="245"/>
        <end position="255"/>
    </location>
</feature>
<dbReference type="InterPro" id="IPR015633">
    <property type="entry name" value="E2F"/>
</dbReference>
<dbReference type="eggNOG" id="KOG2577">
    <property type="taxonomic scope" value="Eukaryota"/>
</dbReference>
<accession>A0A087XEL3</accession>
<evidence type="ECO:0000256" key="5">
    <source>
        <dbReference type="RuleBase" id="RU003796"/>
    </source>
</evidence>
<reference evidence="9" key="1">
    <citation type="submission" date="2013-10" db="EMBL/GenBank/DDBJ databases">
        <authorList>
            <person name="Schartl M."/>
            <person name="Warren W."/>
        </authorList>
    </citation>
    <scope>NUCLEOTIDE SEQUENCE [LARGE SCALE GENOMIC DNA]</scope>
    <source>
        <strain evidence="9">female</strain>
    </source>
</reference>
<keyword evidence="5" id="KW-0539">Nucleus</keyword>
<reference evidence="8" key="2">
    <citation type="submission" date="2025-08" db="UniProtKB">
        <authorList>
            <consortium name="Ensembl"/>
        </authorList>
    </citation>
    <scope>IDENTIFICATION</scope>
</reference>
<dbReference type="InterPro" id="IPR032198">
    <property type="entry name" value="E2F_CC-MB"/>
</dbReference>
<dbReference type="GO" id="GO:0090575">
    <property type="term" value="C:RNA polymerase II transcription regulator complex"/>
    <property type="evidence" value="ECO:0007669"/>
    <property type="project" value="TreeGrafter"/>
</dbReference>
<dbReference type="Ensembl" id="ENSPFOT00000004224.2">
    <property type="protein sequence ID" value="ENSPFOP00000004216.2"/>
    <property type="gene ID" value="ENSPFOG00000004299.2"/>
</dbReference>
<dbReference type="OMA" id="WVGRGIF"/>
<protein>
    <submittedName>
        <fullName evidence="8">E2F transcription factor 2</fullName>
    </submittedName>
</protein>
<evidence type="ECO:0000256" key="1">
    <source>
        <dbReference type="ARBA" id="ARBA00010940"/>
    </source>
</evidence>
<dbReference type="SMART" id="SM01372">
    <property type="entry name" value="E2F_TDP"/>
    <property type="match status" value="1"/>
</dbReference>
<reference evidence="8" key="3">
    <citation type="submission" date="2025-09" db="UniProtKB">
        <authorList>
            <consortium name="Ensembl"/>
        </authorList>
    </citation>
    <scope>IDENTIFICATION</scope>
</reference>
<name>A0A087XEL3_POEFO</name>
<dbReference type="Gene3D" id="6.10.250.540">
    <property type="match status" value="1"/>
</dbReference>
<dbReference type="GO" id="GO:0000978">
    <property type="term" value="F:RNA polymerase II cis-regulatory region sequence-specific DNA binding"/>
    <property type="evidence" value="ECO:0007669"/>
    <property type="project" value="InterPro"/>
</dbReference>
<organism evidence="8 9">
    <name type="scientific">Poecilia formosa</name>
    <name type="common">Amazon molly</name>
    <name type="synonym">Limia formosa</name>
    <dbReference type="NCBI Taxonomy" id="48698"/>
    <lineage>
        <taxon>Eukaryota</taxon>
        <taxon>Metazoa</taxon>
        <taxon>Chordata</taxon>
        <taxon>Craniata</taxon>
        <taxon>Vertebrata</taxon>
        <taxon>Euteleostomi</taxon>
        <taxon>Actinopterygii</taxon>
        <taxon>Neopterygii</taxon>
        <taxon>Teleostei</taxon>
        <taxon>Neoteleostei</taxon>
        <taxon>Acanthomorphata</taxon>
        <taxon>Ovalentaria</taxon>
        <taxon>Atherinomorphae</taxon>
        <taxon>Cyprinodontiformes</taxon>
        <taxon>Poeciliidae</taxon>
        <taxon>Poeciliinae</taxon>
        <taxon>Poecilia</taxon>
    </lineage>
</organism>
<dbReference type="Pfam" id="PF02319">
    <property type="entry name" value="WHD_E2F_TDP"/>
    <property type="match status" value="1"/>
</dbReference>